<feature type="signal peptide" evidence="1">
    <location>
        <begin position="1"/>
        <end position="19"/>
    </location>
</feature>
<feature type="chain" id="PRO_5042166193" evidence="1">
    <location>
        <begin position="20"/>
        <end position="53"/>
    </location>
</feature>
<accession>A0AAF5PMM8</accession>
<reference evidence="2" key="2">
    <citation type="journal article" date="2016" name="Mol. Ecol.">
        <title>Population genomics of the filarial nematode parasite Wuchereria bancrofti from mosquitoes.</title>
        <authorList>
            <person name="Small S.T."/>
            <person name="Reimer L.J."/>
            <person name="Tisch D.J."/>
            <person name="King C.L."/>
            <person name="Christensen B.M."/>
            <person name="Siba P.M."/>
            <person name="Kazura J.W."/>
            <person name="Serre D."/>
            <person name="Zimmerman P.A."/>
        </authorList>
    </citation>
    <scope>NUCLEOTIDE SEQUENCE</scope>
    <source>
        <strain evidence="2">pt0022</strain>
    </source>
</reference>
<evidence type="ECO:0000313" key="2">
    <source>
        <dbReference type="Proteomes" id="UP000093561"/>
    </source>
</evidence>
<evidence type="ECO:0000313" key="3">
    <source>
        <dbReference type="WBParaSite" id="mrna-Wban_02900"/>
    </source>
</evidence>
<evidence type="ECO:0000256" key="1">
    <source>
        <dbReference type="SAM" id="SignalP"/>
    </source>
</evidence>
<reference evidence="3" key="3">
    <citation type="submission" date="2024-02" db="UniProtKB">
        <authorList>
            <consortium name="WormBaseParasite"/>
        </authorList>
    </citation>
    <scope>IDENTIFICATION</scope>
    <source>
        <strain evidence="3">pt0022</strain>
    </source>
</reference>
<proteinExistence type="predicted"/>
<dbReference type="WBParaSite" id="mrna-Wban_02900">
    <property type="protein sequence ID" value="mrna-Wban_02900"/>
    <property type="gene ID" value="Wban_02900"/>
</dbReference>
<dbReference type="Proteomes" id="UP000093561">
    <property type="component" value="Unassembled WGS sequence"/>
</dbReference>
<protein>
    <submittedName>
        <fullName evidence="3">Uncharacterized protein</fullName>
    </submittedName>
</protein>
<keyword evidence="1" id="KW-0732">Signal</keyword>
<sequence length="53" mass="6017">MAFFIIMILLFSTFDNTKECSPKPDIIENKSSSFNMGLADALSSVEMSHNRRM</sequence>
<name>A0AAF5PMM8_WUCBA</name>
<dbReference type="AlphaFoldDB" id="A0AAF5PMM8"/>
<organism evidence="2 3">
    <name type="scientific">Wuchereria bancrofti</name>
    <dbReference type="NCBI Taxonomy" id="6293"/>
    <lineage>
        <taxon>Eukaryota</taxon>
        <taxon>Metazoa</taxon>
        <taxon>Ecdysozoa</taxon>
        <taxon>Nematoda</taxon>
        <taxon>Chromadorea</taxon>
        <taxon>Rhabditida</taxon>
        <taxon>Spirurina</taxon>
        <taxon>Spiruromorpha</taxon>
        <taxon>Filarioidea</taxon>
        <taxon>Onchocercidae</taxon>
        <taxon>Wuchereria</taxon>
    </lineage>
</organism>
<reference evidence="2" key="1">
    <citation type="submission" date="2015-03" db="EMBL/GenBank/DDBJ databases">
        <title>Wuchereria bancrofti Genome Sequencing Papua New Guinea Strain.</title>
        <authorList>
            <person name="Small S.T."/>
            <person name="Serre D."/>
            <person name="Zimmerman P.A."/>
        </authorList>
    </citation>
    <scope>NUCLEOTIDE SEQUENCE [LARGE SCALE GENOMIC DNA]</scope>
    <source>
        <strain evidence="2">pt0022</strain>
    </source>
</reference>